<dbReference type="Pfam" id="PF02518">
    <property type="entry name" value="HATPase_c"/>
    <property type="match status" value="1"/>
</dbReference>
<evidence type="ECO:0000256" key="6">
    <source>
        <dbReference type="ARBA" id="ARBA00022692"/>
    </source>
</evidence>
<dbReference type="CDD" id="cd00075">
    <property type="entry name" value="HATPase"/>
    <property type="match status" value="1"/>
</dbReference>
<reference evidence="12 13" key="1">
    <citation type="submission" date="2020-01" db="EMBL/GenBank/DDBJ databases">
        <title>Genome sequencing of strain KACC 21265.</title>
        <authorList>
            <person name="Heo J."/>
            <person name="Kim S.-J."/>
            <person name="Kim J.-S."/>
            <person name="Hong S.-B."/>
            <person name="Kwon S.-W."/>
        </authorList>
    </citation>
    <scope>NUCLEOTIDE SEQUENCE [LARGE SCALE GENOMIC DNA]</scope>
    <source>
        <strain evidence="12 13">KACC 21265</strain>
    </source>
</reference>
<proteinExistence type="predicted"/>
<name>A0A857JCB4_9BURK</name>
<comment type="subcellular location">
    <subcellularLocation>
        <location evidence="2">Membrane</location>
    </subcellularLocation>
</comment>
<dbReference type="SUPFAM" id="SSF55874">
    <property type="entry name" value="ATPase domain of HSP90 chaperone/DNA topoisomerase II/histidine kinase"/>
    <property type="match status" value="1"/>
</dbReference>
<dbReference type="Pfam" id="PF08521">
    <property type="entry name" value="2CSK_N"/>
    <property type="match status" value="1"/>
</dbReference>
<dbReference type="Proteomes" id="UP000464787">
    <property type="component" value="Chromosome"/>
</dbReference>
<evidence type="ECO:0000256" key="7">
    <source>
        <dbReference type="ARBA" id="ARBA00022777"/>
    </source>
</evidence>
<feature type="transmembrane region" description="Helical" evidence="10">
    <location>
        <begin position="21"/>
        <end position="39"/>
    </location>
</feature>
<dbReference type="KEGG" id="xyk:GT347_24245"/>
<dbReference type="InterPro" id="IPR003594">
    <property type="entry name" value="HATPase_dom"/>
</dbReference>
<dbReference type="Gene3D" id="3.30.565.10">
    <property type="entry name" value="Histidine kinase-like ATPase, C-terminal domain"/>
    <property type="match status" value="1"/>
</dbReference>
<feature type="transmembrane region" description="Helical" evidence="10">
    <location>
        <begin position="207"/>
        <end position="226"/>
    </location>
</feature>
<keyword evidence="4" id="KW-0597">Phosphoprotein</keyword>
<dbReference type="SUPFAM" id="SSF47384">
    <property type="entry name" value="Homodimeric domain of signal transducing histidine kinase"/>
    <property type="match status" value="1"/>
</dbReference>
<evidence type="ECO:0000256" key="8">
    <source>
        <dbReference type="ARBA" id="ARBA00022989"/>
    </source>
</evidence>
<dbReference type="InterPro" id="IPR050428">
    <property type="entry name" value="TCS_sensor_his_kinase"/>
</dbReference>
<feature type="domain" description="Histidine kinase" evidence="11">
    <location>
        <begin position="280"/>
        <end position="508"/>
    </location>
</feature>
<dbReference type="AlphaFoldDB" id="A0A857JCB4"/>
<keyword evidence="5" id="KW-0808">Transferase</keyword>
<dbReference type="GO" id="GO:0000155">
    <property type="term" value="F:phosphorelay sensor kinase activity"/>
    <property type="evidence" value="ECO:0007669"/>
    <property type="project" value="InterPro"/>
</dbReference>
<dbReference type="GO" id="GO:0005886">
    <property type="term" value="C:plasma membrane"/>
    <property type="evidence" value="ECO:0007669"/>
    <property type="project" value="TreeGrafter"/>
</dbReference>
<comment type="catalytic activity">
    <reaction evidence="1">
        <text>ATP + protein L-histidine = ADP + protein N-phospho-L-histidine.</text>
        <dbReference type="EC" id="2.7.13.3"/>
    </reaction>
</comment>
<dbReference type="PRINTS" id="PR00344">
    <property type="entry name" value="BCTRLSENSOR"/>
</dbReference>
<dbReference type="InterPro" id="IPR036890">
    <property type="entry name" value="HATPase_C_sf"/>
</dbReference>
<gene>
    <name evidence="12" type="ORF">GT347_24245</name>
</gene>
<evidence type="ECO:0000256" key="9">
    <source>
        <dbReference type="ARBA" id="ARBA00023136"/>
    </source>
</evidence>
<organism evidence="12 13">
    <name type="scientific">Xylophilus rhododendri</name>
    <dbReference type="NCBI Taxonomy" id="2697032"/>
    <lineage>
        <taxon>Bacteria</taxon>
        <taxon>Pseudomonadati</taxon>
        <taxon>Pseudomonadota</taxon>
        <taxon>Betaproteobacteria</taxon>
        <taxon>Burkholderiales</taxon>
        <taxon>Xylophilus</taxon>
    </lineage>
</organism>
<keyword evidence="7 12" id="KW-0418">Kinase</keyword>
<evidence type="ECO:0000256" key="1">
    <source>
        <dbReference type="ARBA" id="ARBA00000085"/>
    </source>
</evidence>
<dbReference type="PROSITE" id="PS50109">
    <property type="entry name" value="HIS_KIN"/>
    <property type="match status" value="1"/>
</dbReference>
<keyword evidence="9 10" id="KW-0472">Membrane</keyword>
<evidence type="ECO:0000256" key="10">
    <source>
        <dbReference type="SAM" id="Phobius"/>
    </source>
</evidence>
<dbReference type="PANTHER" id="PTHR45436:SF1">
    <property type="entry name" value="SENSOR PROTEIN QSEC"/>
    <property type="match status" value="1"/>
</dbReference>
<evidence type="ECO:0000256" key="3">
    <source>
        <dbReference type="ARBA" id="ARBA00012438"/>
    </source>
</evidence>
<dbReference type="EMBL" id="CP047650">
    <property type="protein sequence ID" value="QHJ00822.1"/>
    <property type="molecule type" value="Genomic_DNA"/>
</dbReference>
<dbReference type="PANTHER" id="PTHR45436">
    <property type="entry name" value="SENSOR HISTIDINE KINASE YKOH"/>
    <property type="match status" value="1"/>
</dbReference>
<protein>
    <recommendedName>
        <fullName evidence="3">histidine kinase</fullName>
        <ecNumber evidence="3">2.7.13.3</ecNumber>
    </recommendedName>
</protein>
<dbReference type="Gene3D" id="1.10.287.130">
    <property type="match status" value="1"/>
</dbReference>
<dbReference type="InterPro" id="IPR005467">
    <property type="entry name" value="His_kinase_dom"/>
</dbReference>
<dbReference type="CDD" id="cd00082">
    <property type="entry name" value="HisKA"/>
    <property type="match status" value="1"/>
</dbReference>
<keyword evidence="8 10" id="KW-1133">Transmembrane helix</keyword>
<sequence>MPQSGPAEPRRPWRAGIRAQLLMLLLPGMAALLALDSWTDYHATARTLESAYDESLLEAISALDAGLATDSGGALTVNEAFPIQAMFESLKARHKHLQVLAVPEEAGGEAARPAETLLGVDDLPAAPPGAPVEPAPASLGTSADARVVFYNADYRGYPVRVAAMQRRMYDGRGQRWQVLLRAAESTGNRNAARQGLLHAEIWHGLRMLAFMVLLVWLGIAWALNPLRRLRATLRSRQANDLRPLEAGAVPAEVEPLVDAVNHHIADHRAVLERQAGFLADASHQLRTPLAIMMTQAGYALRQNEAATMRESLAAIAGQLERSRRLSDQLLAMAHASRGEDDAPRPPADLNAIAREVVLQHLPLAREKNIDLGWTDARGEDADESDGTPAVPIRAEAAELHEALSNLLHNAIRHTPRNGSINVAVRREAGQAVAEVADSGPGIPADRRDAVFERFNRGNGGAGAHGGGAGLGLAIARAYARRNGGDIVFDAPADGSSGLLAKLVFSLGKTGLPHSE</sequence>
<dbReference type="InterPro" id="IPR004358">
    <property type="entry name" value="Sig_transdc_His_kin-like_C"/>
</dbReference>
<evidence type="ECO:0000256" key="4">
    <source>
        <dbReference type="ARBA" id="ARBA00022553"/>
    </source>
</evidence>
<accession>A0A857JCB4</accession>
<dbReference type="Pfam" id="PF00512">
    <property type="entry name" value="HisKA"/>
    <property type="match status" value="1"/>
</dbReference>
<dbReference type="SMART" id="SM00387">
    <property type="entry name" value="HATPase_c"/>
    <property type="match status" value="1"/>
</dbReference>
<dbReference type="EC" id="2.7.13.3" evidence="3"/>
<keyword evidence="13" id="KW-1185">Reference proteome</keyword>
<keyword evidence="6 10" id="KW-0812">Transmembrane</keyword>
<dbReference type="InterPro" id="IPR003661">
    <property type="entry name" value="HisK_dim/P_dom"/>
</dbReference>
<evidence type="ECO:0000256" key="5">
    <source>
        <dbReference type="ARBA" id="ARBA00022679"/>
    </source>
</evidence>
<dbReference type="InterPro" id="IPR036097">
    <property type="entry name" value="HisK_dim/P_sf"/>
</dbReference>
<dbReference type="SMART" id="SM00388">
    <property type="entry name" value="HisKA"/>
    <property type="match status" value="1"/>
</dbReference>
<evidence type="ECO:0000256" key="2">
    <source>
        <dbReference type="ARBA" id="ARBA00004370"/>
    </source>
</evidence>
<evidence type="ECO:0000313" key="12">
    <source>
        <dbReference type="EMBL" id="QHJ00822.1"/>
    </source>
</evidence>
<evidence type="ECO:0000259" key="11">
    <source>
        <dbReference type="PROSITE" id="PS50109"/>
    </source>
</evidence>
<evidence type="ECO:0000313" key="13">
    <source>
        <dbReference type="Proteomes" id="UP000464787"/>
    </source>
</evidence>
<dbReference type="InterPro" id="IPR013727">
    <property type="entry name" value="2CSK_N"/>
</dbReference>